<evidence type="ECO:0000259" key="2">
    <source>
        <dbReference type="PROSITE" id="PS51186"/>
    </source>
</evidence>
<dbReference type="OrthoDB" id="2832510at2759"/>
<dbReference type="HOGENOM" id="CLU_060131_6_5_1"/>
<organism evidence="3 4">
    <name type="scientific">Penicillium oxalicum (strain 114-2 / CGMCC 5302)</name>
    <name type="common">Penicillium decumbens</name>
    <dbReference type="NCBI Taxonomy" id="933388"/>
    <lineage>
        <taxon>Eukaryota</taxon>
        <taxon>Fungi</taxon>
        <taxon>Dikarya</taxon>
        <taxon>Ascomycota</taxon>
        <taxon>Pezizomycotina</taxon>
        <taxon>Eurotiomycetes</taxon>
        <taxon>Eurotiomycetidae</taxon>
        <taxon>Eurotiales</taxon>
        <taxon>Aspergillaceae</taxon>
        <taxon>Penicillium</taxon>
    </lineage>
</organism>
<accession>S8AKT6</accession>
<dbReference type="AlphaFoldDB" id="S8AKT6"/>
<reference evidence="3 4" key="1">
    <citation type="journal article" date="2013" name="PLoS ONE">
        <title>Genomic and secretomic analyses reveal unique features of the lignocellulolytic enzyme system of Penicillium decumbens.</title>
        <authorList>
            <person name="Liu G."/>
            <person name="Zhang L."/>
            <person name="Wei X."/>
            <person name="Zou G."/>
            <person name="Qin Y."/>
            <person name="Ma L."/>
            <person name="Li J."/>
            <person name="Zheng H."/>
            <person name="Wang S."/>
            <person name="Wang C."/>
            <person name="Xun L."/>
            <person name="Zhao G.-P."/>
            <person name="Zhou Z."/>
            <person name="Qu Y."/>
        </authorList>
    </citation>
    <scope>NUCLEOTIDE SEQUENCE [LARGE SCALE GENOMIC DNA]</scope>
    <source>
        <strain evidence="4">114-2 / CGMCC 5302</strain>
    </source>
</reference>
<dbReference type="GO" id="GO:0016747">
    <property type="term" value="F:acyltransferase activity, transferring groups other than amino-acyl groups"/>
    <property type="evidence" value="ECO:0007669"/>
    <property type="project" value="InterPro"/>
</dbReference>
<feature type="compositionally biased region" description="Basic and acidic residues" evidence="1">
    <location>
        <begin position="58"/>
        <end position="69"/>
    </location>
</feature>
<proteinExistence type="predicted"/>
<dbReference type="EMBL" id="KB644409">
    <property type="protein sequence ID" value="EPS26443.1"/>
    <property type="molecule type" value="Genomic_DNA"/>
</dbReference>
<dbReference type="InterPro" id="IPR052523">
    <property type="entry name" value="Trichothecene_AcTrans"/>
</dbReference>
<dbReference type="PhylomeDB" id="S8AKT6"/>
<sequence>MSNPDPSSPNRLDYKILPATQSDCAAIAQVEALSNFNSSKTAPRCNPAQVIFPPPDDVSSRTKDFSEKTQNDPSMKIWKAVATVDGVDKIVAMTVWHFYPEPKIVDDWKDIDWPSNAQGEACNGFIRGMASLRKKHMSGKEFGHLQVLATLPEYRGYGIGSTLIKIGLDEGRGMGLHTFWLEASNDGYPLYRKFGFEDVESFEFDLKKYGGDGPVRVRTMRKVVGADE</sequence>
<protein>
    <recommendedName>
        <fullName evidence="2">N-acetyltransferase domain-containing protein</fullName>
    </recommendedName>
</protein>
<name>S8AKT6_PENO1</name>
<dbReference type="InterPro" id="IPR016181">
    <property type="entry name" value="Acyl_CoA_acyltransferase"/>
</dbReference>
<dbReference type="PANTHER" id="PTHR42791:SF1">
    <property type="entry name" value="N-ACETYLTRANSFERASE DOMAIN-CONTAINING PROTEIN"/>
    <property type="match status" value="1"/>
</dbReference>
<dbReference type="InterPro" id="IPR000182">
    <property type="entry name" value="GNAT_dom"/>
</dbReference>
<gene>
    <name evidence="3" type="ORF">PDE_01380</name>
</gene>
<evidence type="ECO:0000313" key="4">
    <source>
        <dbReference type="Proteomes" id="UP000019376"/>
    </source>
</evidence>
<keyword evidence="4" id="KW-1185">Reference proteome</keyword>
<evidence type="ECO:0000256" key="1">
    <source>
        <dbReference type="SAM" id="MobiDB-lite"/>
    </source>
</evidence>
<feature type="domain" description="N-acetyltransferase" evidence="2">
    <location>
        <begin position="75"/>
        <end position="222"/>
    </location>
</feature>
<feature type="region of interest" description="Disordered" evidence="1">
    <location>
        <begin position="38"/>
        <end position="69"/>
    </location>
</feature>
<dbReference type="PROSITE" id="PS51186">
    <property type="entry name" value="GNAT"/>
    <property type="match status" value="1"/>
</dbReference>
<dbReference type="Pfam" id="PF00583">
    <property type="entry name" value="Acetyltransf_1"/>
    <property type="match status" value="1"/>
</dbReference>
<dbReference type="STRING" id="933388.S8AKT6"/>
<evidence type="ECO:0000313" key="3">
    <source>
        <dbReference type="EMBL" id="EPS26443.1"/>
    </source>
</evidence>
<dbReference type="SUPFAM" id="SSF55729">
    <property type="entry name" value="Acyl-CoA N-acyltransferases (Nat)"/>
    <property type="match status" value="1"/>
</dbReference>
<dbReference type="PANTHER" id="PTHR42791">
    <property type="entry name" value="GNAT FAMILY ACETYLTRANSFERASE"/>
    <property type="match status" value="1"/>
</dbReference>
<dbReference type="Gene3D" id="3.40.630.30">
    <property type="match status" value="1"/>
</dbReference>
<dbReference type="eggNOG" id="ENOG502SQRM">
    <property type="taxonomic scope" value="Eukaryota"/>
</dbReference>
<dbReference type="Proteomes" id="UP000019376">
    <property type="component" value="Unassembled WGS sequence"/>
</dbReference>
<dbReference type="CDD" id="cd04301">
    <property type="entry name" value="NAT_SF"/>
    <property type="match status" value="1"/>
</dbReference>